<reference evidence="1 2" key="1">
    <citation type="submission" date="2020-07" db="EMBL/GenBank/DDBJ databases">
        <title>Sequencing the genomes of 1000 actinobacteria strains.</title>
        <authorList>
            <person name="Klenk H.-P."/>
        </authorList>
    </citation>
    <scope>NUCLEOTIDE SEQUENCE [LARGE SCALE GENOMIC DNA]</scope>
    <source>
        <strain evidence="1 2">DSM 24662</strain>
    </source>
</reference>
<accession>A0A7Y9GKW7</accession>
<dbReference type="AlphaFoldDB" id="A0A7Y9GKW7"/>
<proteinExistence type="predicted"/>
<gene>
    <name evidence="1" type="ORF">BJ991_000234</name>
</gene>
<dbReference type="Proteomes" id="UP000576969">
    <property type="component" value="Unassembled WGS sequence"/>
</dbReference>
<sequence>MNVQVETNRVARSVQRWRERRARRHLGPRRCRSTFRPVTETVSLHTA</sequence>
<keyword evidence="2" id="KW-1185">Reference proteome</keyword>
<dbReference type="EMBL" id="JACCBV010000001">
    <property type="protein sequence ID" value="NYE18206.1"/>
    <property type="molecule type" value="Genomic_DNA"/>
</dbReference>
<evidence type="ECO:0000313" key="1">
    <source>
        <dbReference type="EMBL" id="NYE18206.1"/>
    </source>
</evidence>
<protein>
    <submittedName>
        <fullName evidence="1">Uncharacterized protein</fullName>
    </submittedName>
</protein>
<comment type="caution">
    <text evidence="1">The sequence shown here is derived from an EMBL/GenBank/DDBJ whole genome shotgun (WGS) entry which is preliminary data.</text>
</comment>
<evidence type="ECO:0000313" key="2">
    <source>
        <dbReference type="Proteomes" id="UP000576969"/>
    </source>
</evidence>
<organism evidence="1 2">
    <name type="scientific">Microbacterium immunditiarum</name>
    <dbReference type="NCBI Taxonomy" id="337480"/>
    <lineage>
        <taxon>Bacteria</taxon>
        <taxon>Bacillati</taxon>
        <taxon>Actinomycetota</taxon>
        <taxon>Actinomycetes</taxon>
        <taxon>Micrococcales</taxon>
        <taxon>Microbacteriaceae</taxon>
        <taxon>Microbacterium</taxon>
    </lineage>
</organism>
<name>A0A7Y9GKW7_9MICO</name>